<reference evidence="11" key="1">
    <citation type="submission" date="2023-07" db="EMBL/GenBank/DDBJ databases">
        <title>Study on multiphase classification of strain Alteromonas salexigens isolated from the Yellow Sea.</title>
        <authorList>
            <person name="Sun L."/>
        </authorList>
    </citation>
    <scope>NUCLEOTIDE SEQUENCE [LARGE SCALE GENOMIC DNA]</scope>
    <source>
        <strain evidence="11">ASW11-19</strain>
    </source>
</reference>
<evidence type="ECO:0000256" key="6">
    <source>
        <dbReference type="ARBA" id="ARBA00023136"/>
    </source>
</evidence>
<dbReference type="EMBL" id="JAOTJC010000006">
    <property type="protein sequence ID" value="MCU7554348.1"/>
    <property type="molecule type" value="Genomic_DNA"/>
</dbReference>
<keyword evidence="5 8" id="KW-1133">Transmembrane helix</keyword>
<dbReference type="Gene3D" id="3.30.70.270">
    <property type="match status" value="1"/>
</dbReference>
<evidence type="ECO:0000313" key="11">
    <source>
        <dbReference type="Proteomes" id="UP001209257"/>
    </source>
</evidence>
<evidence type="ECO:0000256" key="5">
    <source>
        <dbReference type="ARBA" id="ARBA00022989"/>
    </source>
</evidence>
<keyword evidence="3" id="KW-1003">Cell membrane</keyword>
<dbReference type="InterPro" id="IPR007895">
    <property type="entry name" value="MASE1"/>
</dbReference>
<feature type="transmembrane region" description="Helical" evidence="8">
    <location>
        <begin position="142"/>
        <end position="164"/>
    </location>
</feature>
<evidence type="ECO:0000256" key="3">
    <source>
        <dbReference type="ARBA" id="ARBA00022475"/>
    </source>
</evidence>
<evidence type="ECO:0000256" key="7">
    <source>
        <dbReference type="ARBA" id="ARBA00034247"/>
    </source>
</evidence>
<keyword evidence="6 8" id="KW-0472">Membrane</keyword>
<evidence type="ECO:0000256" key="8">
    <source>
        <dbReference type="SAM" id="Phobius"/>
    </source>
</evidence>
<name>A0ABT2VN84_9ALTE</name>
<dbReference type="InterPro" id="IPR050469">
    <property type="entry name" value="Diguanylate_Cyclase"/>
</dbReference>
<dbReference type="PANTHER" id="PTHR45138">
    <property type="entry name" value="REGULATORY COMPONENTS OF SENSORY TRANSDUCTION SYSTEM"/>
    <property type="match status" value="1"/>
</dbReference>
<dbReference type="InterPro" id="IPR000160">
    <property type="entry name" value="GGDEF_dom"/>
</dbReference>
<dbReference type="EC" id="2.7.7.65" evidence="2"/>
<feature type="transmembrane region" description="Helical" evidence="8">
    <location>
        <begin position="241"/>
        <end position="263"/>
    </location>
</feature>
<keyword evidence="10" id="KW-0808">Transferase</keyword>
<proteinExistence type="predicted"/>
<keyword evidence="11" id="KW-1185">Reference proteome</keyword>
<feature type="transmembrane region" description="Helical" evidence="8">
    <location>
        <begin position="72"/>
        <end position="92"/>
    </location>
</feature>
<dbReference type="InterPro" id="IPR043128">
    <property type="entry name" value="Rev_trsase/Diguanyl_cyclase"/>
</dbReference>
<dbReference type="PANTHER" id="PTHR45138:SF9">
    <property type="entry name" value="DIGUANYLATE CYCLASE DGCM-RELATED"/>
    <property type="match status" value="1"/>
</dbReference>
<dbReference type="InterPro" id="IPR029787">
    <property type="entry name" value="Nucleotide_cyclase"/>
</dbReference>
<dbReference type="Pfam" id="PF00990">
    <property type="entry name" value="GGDEF"/>
    <property type="match status" value="1"/>
</dbReference>
<comment type="caution">
    <text evidence="10">The sequence shown here is derived from an EMBL/GenBank/DDBJ whole genome shotgun (WGS) entry which is preliminary data.</text>
</comment>
<organism evidence="10 11">
    <name type="scientific">Alteromonas salexigens</name>
    <dbReference type="NCBI Taxonomy" id="2982530"/>
    <lineage>
        <taxon>Bacteria</taxon>
        <taxon>Pseudomonadati</taxon>
        <taxon>Pseudomonadota</taxon>
        <taxon>Gammaproteobacteria</taxon>
        <taxon>Alteromonadales</taxon>
        <taxon>Alteromonadaceae</taxon>
        <taxon>Alteromonas/Salinimonas group</taxon>
        <taxon>Alteromonas</taxon>
    </lineage>
</organism>
<feature type="transmembrane region" description="Helical" evidence="8">
    <location>
        <begin position="44"/>
        <end position="65"/>
    </location>
</feature>
<sequence length="464" mass="49917">MICLLWLAVWQVGLLGELHTHASVWFPAAGLSFAALLVAGRSALLPLSIAAVLITFWAAAFYDIPLSLSEQLIAGLAFATAHLAPYSAGAWIVRRVSQYAPGQLPILILSFVLSALTTTLLATGLGMLALTSTGMMTPDEIAGTWFTYWIGDLAGVVVITPFFLPILRTLYPGSSFSLKAYLYANAHGHKGGILYAKALLNIAIVIVSMLLAATLNTMESAFAIFFLAVSHMWMACTESPLANVISLAFSSFLIAFLVALWSLTDYVMVYQFAIIVIASNVLFALALPKLVADNTELERRVGTDTLTSAASRDALFEHASHVFTRAEAAHRPVSVIIFDVDRFKQINDQHGHQAGDKALQCVCEAAREVLRPADILARFGGDEFVVLLPDTAPSVAGQIGQRLHAHINALTVLPCEMTISAGIASSRPGDTFEDVFERADNALYRAKHNGRNQTQGAATNNVKG</sequence>
<dbReference type="NCBIfam" id="TIGR00254">
    <property type="entry name" value="GGDEF"/>
    <property type="match status" value="1"/>
</dbReference>
<keyword evidence="10" id="KW-0548">Nucleotidyltransferase</keyword>
<dbReference type="Proteomes" id="UP001209257">
    <property type="component" value="Unassembled WGS sequence"/>
</dbReference>
<dbReference type="Pfam" id="PF05231">
    <property type="entry name" value="MASE1"/>
    <property type="match status" value="1"/>
</dbReference>
<gene>
    <name evidence="10" type="ORF">OCL06_07035</name>
</gene>
<evidence type="ECO:0000256" key="4">
    <source>
        <dbReference type="ARBA" id="ARBA00022692"/>
    </source>
</evidence>
<feature type="domain" description="GGDEF" evidence="9">
    <location>
        <begin position="331"/>
        <end position="459"/>
    </location>
</feature>
<dbReference type="GO" id="GO:0052621">
    <property type="term" value="F:diguanylate cyclase activity"/>
    <property type="evidence" value="ECO:0007669"/>
    <property type="project" value="UniProtKB-EC"/>
</dbReference>
<feature type="transmembrane region" description="Helical" evidence="8">
    <location>
        <begin position="269"/>
        <end position="291"/>
    </location>
</feature>
<protein>
    <recommendedName>
        <fullName evidence="2">diguanylate cyclase</fullName>
        <ecNumber evidence="2">2.7.7.65</ecNumber>
    </recommendedName>
</protein>
<comment type="subcellular location">
    <subcellularLocation>
        <location evidence="1">Cell membrane</location>
        <topology evidence="1">Multi-pass membrane protein</topology>
    </subcellularLocation>
</comment>
<feature type="transmembrane region" description="Helical" evidence="8">
    <location>
        <begin position="202"/>
        <end position="229"/>
    </location>
</feature>
<comment type="catalytic activity">
    <reaction evidence="7">
        <text>2 GTP = 3',3'-c-di-GMP + 2 diphosphate</text>
        <dbReference type="Rhea" id="RHEA:24898"/>
        <dbReference type="ChEBI" id="CHEBI:33019"/>
        <dbReference type="ChEBI" id="CHEBI:37565"/>
        <dbReference type="ChEBI" id="CHEBI:58805"/>
        <dbReference type="EC" id="2.7.7.65"/>
    </reaction>
</comment>
<dbReference type="PROSITE" id="PS50887">
    <property type="entry name" value="GGDEF"/>
    <property type="match status" value="1"/>
</dbReference>
<evidence type="ECO:0000256" key="1">
    <source>
        <dbReference type="ARBA" id="ARBA00004651"/>
    </source>
</evidence>
<evidence type="ECO:0000256" key="2">
    <source>
        <dbReference type="ARBA" id="ARBA00012528"/>
    </source>
</evidence>
<dbReference type="SUPFAM" id="SSF55073">
    <property type="entry name" value="Nucleotide cyclase"/>
    <property type="match status" value="1"/>
</dbReference>
<dbReference type="SMART" id="SM00267">
    <property type="entry name" value="GGDEF"/>
    <property type="match status" value="1"/>
</dbReference>
<keyword evidence="4 8" id="KW-0812">Transmembrane</keyword>
<accession>A0ABT2VN84</accession>
<evidence type="ECO:0000313" key="10">
    <source>
        <dbReference type="EMBL" id="MCU7554348.1"/>
    </source>
</evidence>
<evidence type="ECO:0000259" key="9">
    <source>
        <dbReference type="PROSITE" id="PS50887"/>
    </source>
</evidence>
<dbReference type="CDD" id="cd01949">
    <property type="entry name" value="GGDEF"/>
    <property type="match status" value="1"/>
</dbReference>
<dbReference type="RefSeq" id="WP_262993024.1">
    <property type="nucleotide sequence ID" value="NZ_JAOTJC010000006.1"/>
</dbReference>
<feature type="transmembrane region" description="Helical" evidence="8">
    <location>
        <begin position="104"/>
        <end position="130"/>
    </location>
</feature>